<organism evidence="1 2">
    <name type="scientific">Sphingobium jiangsuense</name>
    <dbReference type="NCBI Taxonomy" id="870476"/>
    <lineage>
        <taxon>Bacteria</taxon>
        <taxon>Pseudomonadati</taxon>
        <taxon>Pseudomonadota</taxon>
        <taxon>Alphaproteobacteria</taxon>
        <taxon>Sphingomonadales</taxon>
        <taxon>Sphingomonadaceae</taxon>
        <taxon>Sphingobium</taxon>
    </lineage>
</organism>
<comment type="caution">
    <text evidence="1">The sequence shown here is derived from an EMBL/GenBank/DDBJ whole genome shotgun (WGS) entry which is preliminary data.</text>
</comment>
<dbReference type="RefSeq" id="WP_284277397.1">
    <property type="nucleotide sequence ID" value="NZ_BSPS01000022.1"/>
</dbReference>
<name>A0A7W6BLZ3_9SPHN</name>
<proteinExistence type="predicted"/>
<dbReference type="Proteomes" id="UP000571950">
    <property type="component" value="Unassembled WGS sequence"/>
</dbReference>
<dbReference type="EMBL" id="JACIDT010000002">
    <property type="protein sequence ID" value="MBB3925058.1"/>
    <property type="molecule type" value="Genomic_DNA"/>
</dbReference>
<evidence type="ECO:0000313" key="2">
    <source>
        <dbReference type="Proteomes" id="UP000571950"/>
    </source>
</evidence>
<accession>A0A7W6BLZ3</accession>
<gene>
    <name evidence="1" type="ORF">GGR43_000759</name>
</gene>
<dbReference type="AlphaFoldDB" id="A0A7W6BLZ3"/>
<keyword evidence="2" id="KW-1185">Reference proteome</keyword>
<sequence length="353" mass="39811">MTDKGRRFEVVNRDGEVFEGTTMAEARAKMIAAARDEMARRHAANPDAVPQFNLRMARLAAARKREQQRFDHLVMGKPRPVERVTEGRKSGRRRPKTVERPVRLEPGIEEAVQLREAWDHKVYGTPETHERASRTHSGALAQLNRNGTITNDQLEWAAQIANVYRSLEADVAVKVASLEARVDQSRRSGDAAESVYRVRMHLAYGYWRDMIPVPKQLVLDMIVGDAIGYTIAARIYRVHNRRAKRLLLEALDRWPRCVAHAFSMVDHATADAMNHGRTVDPVWLDGPSKAYWGQVDPTAPPTTGQPAIIGIDLASRPDLSGPVQTLDPAFLDERGLLREWSEIAEIIRARLVE</sequence>
<protein>
    <submittedName>
        <fullName evidence="1">Uncharacterized protein</fullName>
    </submittedName>
</protein>
<evidence type="ECO:0000313" key="1">
    <source>
        <dbReference type="EMBL" id="MBB3925058.1"/>
    </source>
</evidence>
<reference evidence="1 2" key="1">
    <citation type="submission" date="2020-08" db="EMBL/GenBank/DDBJ databases">
        <title>Genomic Encyclopedia of Type Strains, Phase IV (KMG-IV): sequencing the most valuable type-strain genomes for metagenomic binning, comparative biology and taxonomic classification.</title>
        <authorList>
            <person name="Goeker M."/>
        </authorList>
    </citation>
    <scope>NUCLEOTIDE SEQUENCE [LARGE SCALE GENOMIC DNA]</scope>
    <source>
        <strain evidence="1 2">DSM 26189</strain>
    </source>
</reference>